<comment type="similarity">
    <text evidence="3">Belongs to the NIP3 family.</text>
</comment>
<keyword evidence="7" id="KW-0496">Mitochondrion</keyword>
<evidence type="ECO:0000256" key="3">
    <source>
        <dbReference type="ARBA" id="ARBA00007710"/>
    </source>
</evidence>
<dbReference type="Gene3D" id="6.10.250.1020">
    <property type="match status" value="1"/>
</dbReference>
<name>A0A151M5P4_ALLMI</name>
<keyword evidence="8 9" id="KW-0472">Membrane</keyword>
<keyword evidence="6 9" id="KW-1133">Transmembrane helix</keyword>
<dbReference type="GO" id="GO:0042802">
    <property type="term" value="F:identical protein binding"/>
    <property type="evidence" value="ECO:0007669"/>
    <property type="project" value="UniProtKB-ARBA"/>
</dbReference>
<keyword evidence="5" id="KW-0053">Apoptosis</keyword>
<dbReference type="GO" id="GO:0043065">
    <property type="term" value="P:positive regulation of apoptotic process"/>
    <property type="evidence" value="ECO:0007669"/>
    <property type="project" value="InterPro"/>
</dbReference>
<comment type="caution">
    <text evidence="10">The sequence shown here is derived from an EMBL/GenBank/DDBJ whole genome shotgun (WGS) entry which is preliminary data.</text>
</comment>
<evidence type="ECO:0000256" key="2">
    <source>
        <dbReference type="ARBA" id="ARBA00004325"/>
    </source>
</evidence>
<evidence type="ECO:0000256" key="9">
    <source>
        <dbReference type="SAM" id="Phobius"/>
    </source>
</evidence>
<reference evidence="10 11" key="1">
    <citation type="journal article" date="2012" name="Genome Biol.">
        <title>Sequencing three crocodilian genomes to illuminate the evolution of archosaurs and amniotes.</title>
        <authorList>
            <person name="St John J.A."/>
            <person name="Braun E.L."/>
            <person name="Isberg S.R."/>
            <person name="Miles L.G."/>
            <person name="Chong A.Y."/>
            <person name="Gongora J."/>
            <person name="Dalzell P."/>
            <person name="Moran C."/>
            <person name="Bed'hom B."/>
            <person name="Abzhanov A."/>
            <person name="Burgess S.C."/>
            <person name="Cooksey A.M."/>
            <person name="Castoe T.A."/>
            <person name="Crawford N.G."/>
            <person name="Densmore L.D."/>
            <person name="Drew J.C."/>
            <person name="Edwards S.V."/>
            <person name="Faircloth B.C."/>
            <person name="Fujita M.K."/>
            <person name="Greenwold M.J."/>
            <person name="Hoffmann F.G."/>
            <person name="Howard J.M."/>
            <person name="Iguchi T."/>
            <person name="Janes D.E."/>
            <person name="Khan S.Y."/>
            <person name="Kohno S."/>
            <person name="de Koning A.J."/>
            <person name="Lance S.L."/>
            <person name="McCarthy F.M."/>
            <person name="McCormack J.E."/>
            <person name="Merchant M.E."/>
            <person name="Peterson D.G."/>
            <person name="Pollock D.D."/>
            <person name="Pourmand N."/>
            <person name="Raney B.J."/>
            <person name="Roessler K.A."/>
            <person name="Sanford J.R."/>
            <person name="Sawyer R.H."/>
            <person name="Schmidt C.J."/>
            <person name="Triplett E.W."/>
            <person name="Tuberville T.D."/>
            <person name="Venegas-Anaya M."/>
            <person name="Howard J.T."/>
            <person name="Jarvis E.D."/>
            <person name="Guillette L.J.Jr."/>
            <person name="Glenn T.C."/>
            <person name="Green R.E."/>
            <person name="Ray D.A."/>
        </authorList>
    </citation>
    <scope>NUCLEOTIDE SEQUENCE [LARGE SCALE GENOMIC DNA]</scope>
    <source>
        <strain evidence="10">KSC_2009_1</strain>
    </source>
</reference>
<accession>A0A151M5P4</accession>
<evidence type="ECO:0000256" key="7">
    <source>
        <dbReference type="ARBA" id="ARBA00023128"/>
    </source>
</evidence>
<dbReference type="AlphaFoldDB" id="A0A151M5P4"/>
<keyword evidence="4 9" id="KW-0812">Transmembrane</keyword>
<evidence type="ECO:0000256" key="4">
    <source>
        <dbReference type="ARBA" id="ARBA00022692"/>
    </source>
</evidence>
<dbReference type="Proteomes" id="UP000050525">
    <property type="component" value="Unassembled WGS sequence"/>
</dbReference>
<gene>
    <name evidence="10" type="ORF">Y1Q_0015275</name>
</gene>
<dbReference type="GO" id="GO:0031966">
    <property type="term" value="C:mitochondrial membrane"/>
    <property type="evidence" value="ECO:0007669"/>
    <property type="project" value="UniProtKB-SubCell"/>
</dbReference>
<dbReference type="GO" id="GO:0006915">
    <property type="term" value="P:apoptotic process"/>
    <property type="evidence" value="ECO:0007669"/>
    <property type="project" value="UniProtKB-KW"/>
</dbReference>
<evidence type="ECO:0000256" key="6">
    <source>
        <dbReference type="ARBA" id="ARBA00022989"/>
    </source>
</evidence>
<protein>
    <submittedName>
        <fullName evidence="10">BCL2/adenovirus E1B protein-interacting protein 3-like</fullName>
    </submittedName>
</protein>
<comment type="subcellular location">
    <subcellularLocation>
        <location evidence="1">Membrane</location>
        <topology evidence="1">Single-pass membrane protein</topology>
    </subcellularLocation>
    <subcellularLocation>
        <location evidence="2">Mitochondrion membrane</location>
    </subcellularLocation>
</comment>
<evidence type="ECO:0000313" key="11">
    <source>
        <dbReference type="Proteomes" id="UP000050525"/>
    </source>
</evidence>
<evidence type="ECO:0000256" key="1">
    <source>
        <dbReference type="ARBA" id="ARBA00004167"/>
    </source>
</evidence>
<proteinExistence type="inferred from homology"/>
<dbReference type="EMBL" id="AKHW03006563">
    <property type="protein sequence ID" value="KYO19740.1"/>
    <property type="molecule type" value="Genomic_DNA"/>
</dbReference>
<organism evidence="10 11">
    <name type="scientific">Alligator mississippiensis</name>
    <name type="common">American alligator</name>
    <dbReference type="NCBI Taxonomy" id="8496"/>
    <lineage>
        <taxon>Eukaryota</taxon>
        <taxon>Metazoa</taxon>
        <taxon>Chordata</taxon>
        <taxon>Craniata</taxon>
        <taxon>Vertebrata</taxon>
        <taxon>Euteleostomi</taxon>
        <taxon>Archelosauria</taxon>
        <taxon>Archosauria</taxon>
        <taxon>Crocodylia</taxon>
        <taxon>Alligatoridae</taxon>
        <taxon>Alligatorinae</taxon>
        <taxon>Alligator</taxon>
    </lineage>
</organism>
<evidence type="ECO:0000313" key="10">
    <source>
        <dbReference type="EMBL" id="KYO19740.1"/>
    </source>
</evidence>
<evidence type="ECO:0000256" key="5">
    <source>
        <dbReference type="ARBA" id="ARBA00022703"/>
    </source>
</evidence>
<feature type="transmembrane region" description="Helical" evidence="9">
    <location>
        <begin position="71"/>
        <end position="93"/>
    </location>
</feature>
<dbReference type="InterPro" id="IPR010548">
    <property type="entry name" value="BNIP3"/>
</dbReference>
<sequence length="105" mass="10703">MAASDEDAGPGLCQPPHAPVCEVSSPCPCPVTPSTRPPSSQPVSRRTLALARPSLHGGAAGSKRRLFGSELLLLFVPSLLLSHLLTLGLGICIGKRLAAASASPL</sequence>
<dbReference type="Pfam" id="PF06553">
    <property type="entry name" value="BNIP3"/>
    <property type="match status" value="1"/>
</dbReference>
<keyword evidence="11" id="KW-1185">Reference proteome</keyword>
<evidence type="ECO:0000256" key="8">
    <source>
        <dbReference type="ARBA" id="ARBA00023136"/>
    </source>
</evidence>